<comment type="subcellular location">
    <subcellularLocation>
        <location evidence="2">Cytoplasm</location>
    </subcellularLocation>
</comment>
<name>A0A7C5HLX4_9CHLB</name>
<dbReference type="EC" id="2.3.1.31" evidence="2"/>
<dbReference type="AlphaFoldDB" id="A0A7C5HLX4"/>
<comment type="caution">
    <text evidence="2">Lacks conserved residue(s) required for the propagation of feature annotation.</text>
</comment>
<dbReference type="Gene3D" id="3.40.50.1820">
    <property type="entry name" value="alpha/beta hydrolase"/>
    <property type="match status" value="1"/>
</dbReference>
<evidence type="ECO:0000259" key="4">
    <source>
        <dbReference type="Pfam" id="PF00561"/>
    </source>
</evidence>
<sequence>MTQMEYIPIISDSTSSFKSYEPFPLELGGELPELKIAYRTWGSLNAQKSNVILVCHALTGNADADSWWSGMFGEGRAFDETKDFIICSNVIGSCYGSTGPLSLNPVTGKRYGPDFPRITIRDMVAAQRPLLQSLGIEKIKLVIGASLGGMQVLEWGAMFPEMAGGLMPMGISGRHSAWCIAQSEAQRQAIAADAEWQDGWYDPVQQPRKGLAAARMMAMCTYRCFENYQERFAREQRKDGLFEAESYMRHQGDKLVGRFDANTYVTLTRAMDMHDIGRGRESYEAALGALIMPVEILSIDSDILYPKEEQEELARLIPGSRLLSLQEPYGHDTFLIDTDTVSQMVCEFKRQLIMDS</sequence>
<dbReference type="EMBL" id="DRSQ01000061">
    <property type="protein sequence ID" value="HHE31560.1"/>
    <property type="molecule type" value="Genomic_DNA"/>
</dbReference>
<dbReference type="InterPro" id="IPR029058">
    <property type="entry name" value="AB_hydrolase_fold"/>
</dbReference>
<feature type="active site" evidence="2 3">
    <location>
        <position position="331"/>
    </location>
</feature>
<comment type="catalytic activity">
    <reaction evidence="2">
        <text>L-homoserine + acetyl-CoA = O-acetyl-L-homoserine + CoA</text>
        <dbReference type="Rhea" id="RHEA:13701"/>
        <dbReference type="ChEBI" id="CHEBI:57287"/>
        <dbReference type="ChEBI" id="CHEBI:57288"/>
        <dbReference type="ChEBI" id="CHEBI:57476"/>
        <dbReference type="ChEBI" id="CHEBI:57716"/>
        <dbReference type="EC" id="2.3.1.31"/>
    </reaction>
</comment>
<organism evidence="5">
    <name type="scientific">Chlorobaculum parvum</name>
    <dbReference type="NCBI Taxonomy" id="274539"/>
    <lineage>
        <taxon>Bacteria</taxon>
        <taxon>Pseudomonadati</taxon>
        <taxon>Chlorobiota</taxon>
        <taxon>Chlorobiia</taxon>
        <taxon>Chlorobiales</taxon>
        <taxon>Chlorobiaceae</taxon>
        <taxon>Chlorobaculum</taxon>
    </lineage>
</organism>
<feature type="active site" evidence="2 3">
    <location>
        <position position="302"/>
    </location>
</feature>
<dbReference type="PANTHER" id="PTHR32268">
    <property type="entry name" value="HOMOSERINE O-ACETYLTRANSFERASE"/>
    <property type="match status" value="1"/>
</dbReference>
<dbReference type="PANTHER" id="PTHR32268:SF11">
    <property type="entry name" value="HOMOSERINE O-ACETYLTRANSFERASE"/>
    <property type="match status" value="1"/>
</dbReference>
<comment type="function">
    <text evidence="2">Transfers an acetyl group from acetyl-CoA to L-homoserine, forming acetyl-L-homoserine.</text>
</comment>
<feature type="binding site" evidence="2">
    <location>
        <position position="215"/>
    </location>
    <ligand>
        <name>substrate</name>
    </ligand>
</feature>
<keyword evidence="2" id="KW-0486">Methionine biosynthesis</keyword>
<comment type="pathway">
    <text evidence="2">Amino-acid biosynthesis; L-methionine biosynthesis via de novo pathway; O-acetyl-L-homoserine from L-homoserine: step 1/1.</text>
</comment>
<accession>A0A7C5HLX4</accession>
<comment type="similarity">
    <text evidence="2">Belongs to the AB hydrolase superfamily. MetX family.</text>
</comment>
<dbReference type="Proteomes" id="UP000886058">
    <property type="component" value="Unassembled WGS sequence"/>
</dbReference>
<evidence type="ECO:0000313" key="5">
    <source>
        <dbReference type="EMBL" id="HHE31560.1"/>
    </source>
</evidence>
<dbReference type="HAMAP" id="MF_00296">
    <property type="entry name" value="MetX_acyltransf"/>
    <property type="match status" value="1"/>
</dbReference>
<keyword evidence="2" id="KW-0963">Cytoplasm</keyword>
<proteinExistence type="inferred from homology"/>
<keyword evidence="2" id="KW-0028">Amino-acid biosynthesis</keyword>
<keyword evidence="2 5" id="KW-0012">Acyltransferase</keyword>
<dbReference type="GO" id="GO:0005737">
    <property type="term" value="C:cytoplasm"/>
    <property type="evidence" value="ECO:0007669"/>
    <property type="project" value="UniProtKB-SubCell"/>
</dbReference>
<dbReference type="SUPFAM" id="SSF53474">
    <property type="entry name" value="alpha/beta-Hydrolases"/>
    <property type="match status" value="1"/>
</dbReference>
<dbReference type="NCBIfam" id="TIGR01392">
    <property type="entry name" value="homoserO_Ac_trn"/>
    <property type="match status" value="1"/>
</dbReference>
<evidence type="ECO:0000256" key="1">
    <source>
        <dbReference type="ARBA" id="ARBA00022679"/>
    </source>
</evidence>
<feature type="binding site" evidence="2">
    <location>
        <position position="332"/>
    </location>
    <ligand>
        <name>substrate</name>
    </ligand>
</feature>
<dbReference type="InterPro" id="IPR008220">
    <property type="entry name" value="HAT_MetX-like"/>
</dbReference>
<dbReference type="NCBIfam" id="NF001209">
    <property type="entry name" value="PRK00175.1"/>
    <property type="match status" value="1"/>
</dbReference>
<dbReference type="GO" id="GO:0009086">
    <property type="term" value="P:methionine biosynthetic process"/>
    <property type="evidence" value="ECO:0007669"/>
    <property type="project" value="UniProtKB-UniRule"/>
</dbReference>
<dbReference type="UniPathway" id="UPA00051">
    <property type="reaction ID" value="UER00074"/>
</dbReference>
<evidence type="ECO:0000256" key="3">
    <source>
        <dbReference type="PIRSR" id="PIRSR000443-1"/>
    </source>
</evidence>
<evidence type="ECO:0000256" key="2">
    <source>
        <dbReference type="HAMAP-Rule" id="MF_00296"/>
    </source>
</evidence>
<dbReference type="PIRSF" id="PIRSF000443">
    <property type="entry name" value="Homoser_Ac_trans"/>
    <property type="match status" value="1"/>
</dbReference>
<dbReference type="GO" id="GO:0009092">
    <property type="term" value="P:homoserine metabolic process"/>
    <property type="evidence" value="ECO:0007669"/>
    <property type="project" value="TreeGrafter"/>
</dbReference>
<keyword evidence="1 2" id="KW-0808">Transferase</keyword>
<comment type="caution">
    <text evidence="5">The sequence shown here is derived from an EMBL/GenBank/DDBJ whole genome shotgun (WGS) entry which is preliminary data.</text>
</comment>
<feature type="active site" description="Nucleophile" evidence="2 3">
    <location>
        <position position="146"/>
    </location>
</feature>
<feature type="domain" description="AB hydrolase-1" evidence="4">
    <location>
        <begin position="50"/>
        <end position="335"/>
    </location>
</feature>
<dbReference type="Pfam" id="PF00561">
    <property type="entry name" value="Abhydrolase_1"/>
    <property type="match status" value="1"/>
</dbReference>
<dbReference type="GO" id="GO:0004414">
    <property type="term" value="F:homoserine O-acetyltransferase activity"/>
    <property type="evidence" value="ECO:0007669"/>
    <property type="project" value="UniProtKB-UniRule"/>
</dbReference>
<reference evidence="5" key="1">
    <citation type="journal article" date="2020" name="mSystems">
        <title>Genome- and Community-Level Interaction Insights into Carbon Utilization and Element Cycling Functions of Hydrothermarchaeota in Hydrothermal Sediment.</title>
        <authorList>
            <person name="Zhou Z."/>
            <person name="Liu Y."/>
            <person name="Xu W."/>
            <person name="Pan J."/>
            <person name="Luo Z.H."/>
            <person name="Li M."/>
        </authorList>
    </citation>
    <scope>NUCLEOTIDE SEQUENCE [LARGE SCALE GENOMIC DNA]</scope>
    <source>
        <strain evidence="5">HyVt-633</strain>
    </source>
</reference>
<comment type="subunit">
    <text evidence="2">Homodimer.</text>
</comment>
<gene>
    <name evidence="5" type="primary">metX</name>
    <name evidence="2" type="synonym">metXA</name>
    <name evidence="5" type="ORF">ENL07_02695</name>
</gene>
<dbReference type="InterPro" id="IPR000073">
    <property type="entry name" value="AB_hydrolase_1"/>
</dbReference>
<protein>
    <recommendedName>
        <fullName evidence="2">Homoserine O-acetyltransferase</fullName>
        <shortName evidence="2">HAT</shortName>
        <ecNumber evidence="2">2.3.1.31</ecNumber>
    </recommendedName>
    <alternativeName>
        <fullName evidence="2">Homoserine transacetylase</fullName>
        <shortName evidence="2">HTA</shortName>
    </alternativeName>
</protein>